<dbReference type="EMBL" id="JAOSHN010000014">
    <property type="protein sequence ID" value="MCU7380833.1"/>
    <property type="molecule type" value="Genomic_DNA"/>
</dbReference>
<dbReference type="Proteomes" id="UP001065549">
    <property type="component" value="Unassembled WGS sequence"/>
</dbReference>
<proteinExistence type="predicted"/>
<dbReference type="RefSeq" id="WP_269478829.1">
    <property type="nucleotide sequence ID" value="NZ_JAOSHN010000014.1"/>
</dbReference>
<gene>
    <name evidence="1" type="ORF">OBO34_21195</name>
</gene>
<keyword evidence="2" id="KW-1185">Reference proteome</keyword>
<protein>
    <submittedName>
        <fullName evidence="1">Uncharacterized protein</fullName>
    </submittedName>
</protein>
<organism evidence="1 2">
    <name type="scientific">Hominibacterium faecale</name>
    <dbReference type="NCBI Taxonomy" id="2839743"/>
    <lineage>
        <taxon>Bacteria</taxon>
        <taxon>Bacillati</taxon>
        <taxon>Bacillota</taxon>
        <taxon>Clostridia</taxon>
        <taxon>Peptostreptococcales</taxon>
        <taxon>Anaerovoracaceae</taxon>
        <taxon>Hominibacterium</taxon>
    </lineage>
</organism>
<reference evidence="1" key="1">
    <citation type="submission" date="2022-09" db="EMBL/GenBank/DDBJ databases">
        <title>Culturomic study of gut microbiota in children with autism spectrum disorder.</title>
        <authorList>
            <person name="Efimov B.A."/>
            <person name="Chaplin A.V."/>
            <person name="Sokolova S.R."/>
            <person name="Pikina A.P."/>
            <person name="Korzhanova M."/>
            <person name="Belova V."/>
            <person name="Korostin D."/>
        </authorList>
    </citation>
    <scope>NUCLEOTIDE SEQUENCE</scope>
    <source>
        <strain evidence="1">ASD5510</strain>
    </source>
</reference>
<dbReference type="AlphaFoldDB" id="A0A9J6QZ95"/>
<sequence length="79" mass="8975">MVEVAKEMLGRLFDQAERQTGTARIPVNVIRYCAVTNAGAKISKSALKQARKELEIESYEVGGTQYWERRRKSNEQTGK</sequence>
<name>A0A9J6QZ95_9FIRM</name>
<evidence type="ECO:0000313" key="2">
    <source>
        <dbReference type="Proteomes" id="UP001065549"/>
    </source>
</evidence>
<comment type="caution">
    <text evidence="1">The sequence shown here is derived from an EMBL/GenBank/DDBJ whole genome shotgun (WGS) entry which is preliminary data.</text>
</comment>
<accession>A0A9J6QZ95</accession>
<evidence type="ECO:0000313" key="1">
    <source>
        <dbReference type="EMBL" id="MCU7380833.1"/>
    </source>
</evidence>